<dbReference type="AlphaFoldDB" id="A0A3L6QU86"/>
<dbReference type="OrthoDB" id="6474464at2759"/>
<dbReference type="GO" id="GO:0003830">
    <property type="term" value="F:beta-1,4-mannosylglycoprotein 4-beta-N-acetylglucosaminyltransferase activity"/>
    <property type="evidence" value="ECO:0007669"/>
    <property type="project" value="InterPro"/>
</dbReference>
<dbReference type="InterPro" id="IPR006813">
    <property type="entry name" value="Glyco_trans_17"/>
</dbReference>
<gene>
    <name evidence="1" type="ORF">C2845_PM04G20450</name>
</gene>
<organism evidence="1 2">
    <name type="scientific">Panicum miliaceum</name>
    <name type="common">Proso millet</name>
    <name type="synonym">Broomcorn millet</name>
    <dbReference type="NCBI Taxonomy" id="4540"/>
    <lineage>
        <taxon>Eukaryota</taxon>
        <taxon>Viridiplantae</taxon>
        <taxon>Streptophyta</taxon>
        <taxon>Embryophyta</taxon>
        <taxon>Tracheophyta</taxon>
        <taxon>Spermatophyta</taxon>
        <taxon>Magnoliopsida</taxon>
        <taxon>Liliopsida</taxon>
        <taxon>Poales</taxon>
        <taxon>Poaceae</taxon>
        <taxon>PACMAD clade</taxon>
        <taxon>Panicoideae</taxon>
        <taxon>Panicodae</taxon>
        <taxon>Paniceae</taxon>
        <taxon>Panicinae</taxon>
        <taxon>Panicum</taxon>
        <taxon>Panicum sect. Panicum</taxon>
    </lineage>
</organism>
<sequence>MTASHFPVANSSMFSMERFPVMSLSEIMQPSLTSKESATDAGSLQTLTSSITRARQSTENLLRARAHGHPFLPSERGLEPRPCSLLKWWCGIPPVMHLEMKNYMYSFEFPMDDNNLVDAVRHISLGNE</sequence>
<evidence type="ECO:0000313" key="1">
    <source>
        <dbReference type="EMBL" id="RLM87058.1"/>
    </source>
</evidence>
<dbReference type="EMBL" id="PQIB02000011">
    <property type="protein sequence ID" value="RLM87058.1"/>
    <property type="molecule type" value="Genomic_DNA"/>
</dbReference>
<protein>
    <submittedName>
        <fullName evidence="1">Beta-1,4-mannosyl-glycoprotein 4-beta-N-acetylglucosaminyltransferase</fullName>
    </submittedName>
</protein>
<accession>A0A3L6QU86</accession>
<dbReference type="GO" id="GO:0016020">
    <property type="term" value="C:membrane"/>
    <property type="evidence" value="ECO:0007669"/>
    <property type="project" value="InterPro"/>
</dbReference>
<evidence type="ECO:0000313" key="2">
    <source>
        <dbReference type="Proteomes" id="UP000275267"/>
    </source>
</evidence>
<comment type="caution">
    <text evidence="1">The sequence shown here is derived from an EMBL/GenBank/DDBJ whole genome shotgun (WGS) entry which is preliminary data.</text>
</comment>
<name>A0A3L6QU86_PANMI</name>
<keyword evidence="2" id="KW-1185">Reference proteome</keyword>
<reference evidence="2" key="1">
    <citation type="journal article" date="2019" name="Nat. Commun.">
        <title>The genome of broomcorn millet.</title>
        <authorList>
            <person name="Zou C."/>
            <person name="Miki D."/>
            <person name="Li D."/>
            <person name="Tang Q."/>
            <person name="Xiao L."/>
            <person name="Rajput S."/>
            <person name="Deng P."/>
            <person name="Jia W."/>
            <person name="Huang R."/>
            <person name="Zhang M."/>
            <person name="Sun Y."/>
            <person name="Hu J."/>
            <person name="Fu X."/>
            <person name="Schnable P.S."/>
            <person name="Li F."/>
            <person name="Zhang H."/>
            <person name="Feng B."/>
            <person name="Zhu X."/>
            <person name="Liu R."/>
            <person name="Schnable J.C."/>
            <person name="Zhu J.-K."/>
            <person name="Zhang H."/>
        </authorList>
    </citation>
    <scope>NUCLEOTIDE SEQUENCE [LARGE SCALE GENOMIC DNA]</scope>
</reference>
<dbReference type="Proteomes" id="UP000275267">
    <property type="component" value="Unassembled WGS sequence"/>
</dbReference>
<proteinExistence type="predicted"/>
<dbReference type="Pfam" id="PF04724">
    <property type="entry name" value="Glyco_transf_17"/>
    <property type="match status" value="1"/>
</dbReference>